<evidence type="ECO:0000313" key="11">
    <source>
        <dbReference type="EMBL" id="CAC5399234.1"/>
    </source>
</evidence>
<keyword evidence="6" id="KW-0234">DNA repair</keyword>
<dbReference type="GO" id="GO:0030983">
    <property type="term" value="F:mismatched DNA binding"/>
    <property type="evidence" value="ECO:0007669"/>
    <property type="project" value="InterPro"/>
</dbReference>
<dbReference type="InterPro" id="IPR000432">
    <property type="entry name" value="DNA_mismatch_repair_MutS_C"/>
</dbReference>
<accession>A0A6J8CW66</accession>
<dbReference type="GO" id="GO:0140664">
    <property type="term" value="F:ATP-dependent DNA damage sensor activity"/>
    <property type="evidence" value="ECO:0007669"/>
    <property type="project" value="InterPro"/>
</dbReference>
<keyword evidence="4" id="KW-0067">ATP-binding</keyword>
<dbReference type="EMBL" id="CACVKT020005974">
    <property type="protein sequence ID" value="CAC5399234.1"/>
    <property type="molecule type" value="Genomic_DNA"/>
</dbReference>
<dbReference type="Pfam" id="PF00488">
    <property type="entry name" value="MutS_V"/>
    <property type="match status" value="1"/>
</dbReference>
<gene>
    <name evidence="11" type="ORF">MCOR_33514</name>
</gene>
<evidence type="ECO:0000256" key="6">
    <source>
        <dbReference type="ARBA" id="ARBA00023204"/>
    </source>
</evidence>
<evidence type="ECO:0000256" key="9">
    <source>
        <dbReference type="ARBA" id="ARBA00071136"/>
    </source>
</evidence>
<dbReference type="SMART" id="SM00534">
    <property type="entry name" value="MUTSac"/>
    <property type="match status" value="1"/>
</dbReference>
<dbReference type="SUPFAM" id="SSF53150">
    <property type="entry name" value="DNA repair protein MutS, domain II"/>
    <property type="match status" value="1"/>
</dbReference>
<evidence type="ECO:0000256" key="1">
    <source>
        <dbReference type="ARBA" id="ARBA00006271"/>
    </source>
</evidence>
<keyword evidence="7" id="KW-0469">Meiosis</keyword>
<keyword evidence="2" id="KW-0547">Nucleotide-binding</keyword>
<dbReference type="InterPro" id="IPR011184">
    <property type="entry name" value="DNA_mismatch_repair_Msh2"/>
</dbReference>
<dbReference type="InterPro" id="IPR045076">
    <property type="entry name" value="MutS"/>
</dbReference>
<dbReference type="PIRSF" id="PIRSF005813">
    <property type="entry name" value="MSH2"/>
    <property type="match status" value="1"/>
</dbReference>
<dbReference type="OrthoDB" id="29596at2759"/>
<dbReference type="CDD" id="cd03281">
    <property type="entry name" value="ABC_MSH5_euk"/>
    <property type="match status" value="1"/>
</dbReference>
<dbReference type="PANTHER" id="PTHR11361:SF20">
    <property type="entry name" value="MUTS PROTEIN HOMOLOG 5"/>
    <property type="match status" value="1"/>
</dbReference>
<evidence type="ECO:0000256" key="2">
    <source>
        <dbReference type="ARBA" id="ARBA00022741"/>
    </source>
</evidence>
<dbReference type="InterPro" id="IPR007696">
    <property type="entry name" value="DNA_mismatch_repair_MutS_core"/>
</dbReference>
<dbReference type="Proteomes" id="UP000507470">
    <property type="component" value="Unassembled WGS sequence"/>
</dbReference>
<dbReference type="AlphaFoldDB" id="A0A6J8CW66"/>
<dbReference type="GO" id="GO:0006298">
    <property type="term" value="P:mismatch repair"/>
    <property type="evidence" value="ECO:0007669"/>
    <property type="project" value="InterPro"/>
</dbReference>
<organism evidence="11 12">
    <name type="scientific">Mytilus coruscus</name>
    <name type="common">Sea mussel</name>
    <dbReference type="NCBI Taxonomy" id="42192"/>
    <lineage>
        <taxon>Eukaryota</taxon>
        <taxon>Metazoa</taxon>
        <taxon>Spiralia</taxon>
        <taxon>Lophotrochozoa</taxon>
        <taxon>Mollusca</taxon>
        <taxon>Bivalvia</taxon>
        <taxon>Autobranchia</taxon>
        <taxon>Pteriomorphia</taxon>
        <taxon>Mytilida</taxon>
        <taxon>Mytiloidea</taxon>
        <taxon>Mytilidae</taxon>
        <taxon>Mytilinae</taxon>
        <taxon>Mytilus</taxon>
    </lineage>
</organism>
<comment type="function">
    <text evidence="8">Involved in DNA mismatch repair and meiotic recombination processes. Facilitates crossovers between homologs during meiosis.</text>
</comment>
<dbReference type="GO" id="GO:0005524">
    <property type="term" value="F:ATP binding"/>
    <property type="evidence" value="ECO:0007669"/>
    <property type="project" value="UniProtKB-KW"/>
</dbReference>
<dbReference type="GO" id="GO:0051026">
    <property type="term" value="P:chiasma assembly"/>
    <property type="evidence" value="ECO:0007669"/>
    <property type="project" value="TreeGrafter"/>
</dbReference>
<dbReference type="PANTHER" id="PTHR11361">
    <property type="entry name" value="DNA MISMATCH REPAIR PROTEIN MUTS FAMILY MEMBER"/>
    <property type="match status" value="1"/>
</dbReference>
<dbReference type="Gene3D" id="1.10.1420.10">
    <property type="match status" value="1"/>
</dbReference>
<dbReference type="Pfam" id="PF05192">
    <property type="entry name" value="MutS_III"/>
    <property type="match status" value="1"/>
</dbReference>
<feature type="domain" description="DNA mismatch repair proteins mutS family" evidence="10">
    <location>
        <begin position="679"/>
        <end position="695"/>
    </location>
</feature>
<evidence type="ECO:0000256" key="3">
    <source>
        <dbReference type="ARBA" id="ARBA00022763"/>
    </source>
</evidence>
<protein>
    <recommendedName>
        <fullName evidence="9">MutS protein homolog 5</fullName>
    </recommendedName>
</protein>
<dbReference type="Gene3D" id="3.40.50.300">
    <property type="entry name" value="P-loop containing nucleotide triphosphate hydrolases"/>
    <property type="match status" value="1"/>
</dbReference>
<dbReference type="FunFam" id="1.10.1420.10:FF:000008">
    <property type="entry name" value="MutS homolog 5 (E. coli)"/>
    <property type="match status" value="1"/>
</dbReference>
<name>A0A6J8CW66_MYTCO</name>
<dbReference type="SUPFAM" id="SSF52540">
    <property type="entry name" value="P-loop containing nucleoside triphosphate hydrolases"/>
    <property type="match status" value="1"/>
</dbReference>
<dbReference type="SUPFAM" id="SSF48334">
    <property type="entry name" value="DNA repair protein MutS, domain III"/>
    <property type="match status" value="1"/>
</dbReference>
<evidence type="ECO:0000256" key="8">
    <source>
        <dbReference type="ARBA" id="ARBA00057350"/>
    </source>
</evidence>
<proteinExistence type="inferred from homology"/>
<dbReference type="SMART" id="SM00533">
    <property type="entry name" value="MUTSd"/>
    <property type="match status" value="1"/>
</dbReference>
<comment type="similarity">
    <text evidence="1">Belongs to the DNA mismatch repair MutS family.</text>
</comment>
<evidence type="ECO:0000256" key="7">
    <source>
        <dbReference type="ARBA" id="ARBA00023254"/>
    </source>
</evidence>
<keyword evidence="3" id="KW-0227">DNA damage</keyword>
<dbReference type="FunFam" id="3.40.50.300:FF:000820">
    <property type="entry name" value="MutS homolog 5 (E. coli)"/>
    <property type="match status" value="1"/>
</dbReference>
<dbReference type="InterPro" id="IPR036678">
    <property type="entry name" value="MutS_con_dom_sf"/>
</dbReference>
<evidence type="ECO:0000259" key="10">
    <source>
        <dbReference type="PROSITE" id="PS00486"/>
    </source>
</evidence>
<dbReference type="PROSITE" id="PS00486">
    <property type="entry name" value="DNA_MISMATCH_REPAIR_2"/>
    <property type="match status" value="1"/>
</dbReference>
<dbReference type="GO" id="GO:0005634">
    <property type="term" value="C:nucleus"/>
    <property type="evidence" value="ECO:0007669"/>
    <property type="project" value="TreeGrafter"/>
</dbReference>
<evidence type="ECO:0000313" key="12">
    <source>
        <dbReference type="Proteomes" id="UP000507470"/>
    </source>
</evidence>
<dbReference type="InterPro" id="IPR027417">
    <property type="entry name" value="P-loop_NTPase"/>
</dbReference>
<evidence type="ECO:0000256" key="4">
    <source>
        <dbReference type="ARBA" id="ARBA00022840"/>
    </source>
</evidence>
<keyword evidence="12" id="KW-1185">Reference proteome</keyword>
<reference evidence="11 12" key="1">
    <citation type="submission" date="2020-06" db="EMBL/GenBank/DDBJ databases">
        <authorList>
            <person name="Li R."/>
            <person name="Bekaert M."/>
        </authorList>
    </citation>
    <scope>NUCLEOTIDE SEQUENCE [LARGE SCALE GENOMIC DNA]</scope>
    <source>
        <strain evidence="12">wild</strain>
    </source>
</reference>
<dbReference type="InterPro" id="IPR036187">
    <property type="entry name" value="DNA_mismatch_repair_MutS_sf"/>
</dbReference>
<sequence length="845" mass="95662">MSTNRILSSGQGIANRTVTSSGAASFYTTDGDSIIGADDEDESLHENHINPVRQRLESSTINDQIYMSIFWQGGRLGLAYYDIESTQIHMMMDSAEHDDFSLLQRVIRQINPVIIVLSSKQDDRLIKTLQAYSMETEDETDDVLQFLPSIDFSADICKRRILNLDLPSLPKHYTESERTLYISSLVPFDNQCMIRATGGLLKYLEKMRVGIELEDTDVRVPILDVKTFTLEDQLLLDDIAFCALQIFHKELHPSVYKSGQTGAKEGLSLFGILNRCRSQIGSRQMRVWFLRPLRDQAVLKQRHDAVSFFITPRNIEIVSALSDNLKHVKDIQRVLSRMQQSQASIGDWQALYRTTYHAISIGDLCKSQSQSIDIFKKVSLKFGEELHRIANLISKIVDFDEMGIQNRFVVNPNVDEDLDEKKRRYNGLPDFMTQVAKEELNRLSEDITECNVIYLPQLGYLVAIPKTSDGTDDQYAIKDLEFVFMSNNMLHYRSARTRELDRLLGDTQCDIQDQETSIMHKLQNSILEHTKALLEVLELCGELDCLLAFATCAKEFNYVKPKLVPENVIDIKSGRHPLQELCCSPFVPNDVCSGQDYSNIKILTGPNACGKSVYLKQVAVIVYMAHIGSFVPAESASIGPIERIYTRIQSLDSVSVGLSTFMIDINQMSLALKSATGSSLIIIDEFGKGTEMVDGMSLLCGCLTYWLEMGNRCPHVFVCTHFHSLINQHLLPKSPKIKYMTLETVHDEEELLFLYHLVEGHTNSSYASHIALQAGLPQEIVKRGNEVSELIRQNKPIVKVDTEGTDTQYKRSKMIVDRFLELDLDNDDLISFLSNEVLPISEGQI</sequence>
<evidence type="ECO:0000256" key="5">
    <source>
        <dbReference type="ARBA" id="ARBA00023125"/>
    </source>
</evidence>
<keyword evidence="5" id="KW-0238">DNA-binding</keyword>